<evidence type="ECO:0000313" key="10">
    <source>
        <dbReference type="EMBL" id="CCO15457.1"/>
    </source>
</evidence>
<keyword evidence="11" id="KW-1185">Reference proteome</keyword>
<dbReference type="PIRSF" id="PIRSF016262">
    <property type="entry name" value="LPLase"/>
    <property type="match status" value="1"/>
</dbReference>
<dbReference type="EMBL" id="FO082276">
    <property type="protein sequence ID" value="CCO15457.1"/>
    <property type="molecule type" value="Genomic_DNA"/>
</dbReference>
<dbReference type="HAMAP" id="MF_00013">
    <property type="entry name" value="LipB"/>
    <property type="match status" value="1"/>
</dbReference>
<feature type="binding site" evidence="7">
    <location>
        <begin position="170"/>
        <end position="172"/>
    </location>
    <ligand>
        <name>substrate</name>
    </ligand>
</feature>
<dbReference type="InterPro" id="IPR020605">
    <property type="entry name" value="Octanoyltransferase_CS"/>
</dbReference>
<feature type="binding site" evidence="7">
    <location>
        <begin position="157"/>
        <end position="159"/>
    </location>
    <ligand>
        <name>substrate</name>
    </ligand>
</feature>
<dbReference type="PANTHER" id="PTHR10993:SF15">
    <property type="entry name" value="OCTANOYLTRANSFERASE LIP2, MITOCHONDRIAL"/>
    <property type="match status" value="1"/>
</dbReference>
<accession>K8EBX9</accession>
<dbReference type="OrthoDB" id="19908at2759"/>
<comment type="pathway">
    <text evidence="1">Protein modification; protein lipoylation via endogenous pathway; protein N(6)-(lipoyl)lysine from octanoyl-[acyl-carrier-protein]: step 1/2.</text>
</comment>
<dbReference type="PANTHER" id="PTHR10993">
    <property type="entry name" value="OCTANOYLTRANSFERASE"/>
    <property type="match status" value="1"/>
</dbReference>
<evidence type="ECO:0000256" key="8">
    <source>
        <dbReference type="PIRSR" id="PIRSR016262-3"/>
    </source>
</evidence>
<dbReference type="GO" id="GO:0033819">
    <property type="term" value="F:lipoyl(octanoyl) transferase activity"/>
    <property type="evidence" value="ECO:0007669"/>
    <property type="project" value="UniProtKB-EC"/>
</dbReference>
<feature type="domain" description="BPL/LPL catalytic" evidence="9">
    <location>
        <begin position="35"/>
        <end position="228"/>
    </location>
</feature>
<gene>
    <name evidence="10" type="ORF">Bathy03g03790</name>
</gene>
<dbReference type="InterPro" id="IPR000544">
    <property type="entry name" value="Octanoyltransferase"/>
</dbReference>
<dbReference type="KEGG" id="bpg:Bathy03g03790"/>
<organism evidence="10 11">
    <name type="scientific">Bathycoccus prasinos</name>
    <dbReference type="NCBI Taxonomy" id="41875"/>
    <lineage>
        <taxon>Eukaryota</taxon>
        <taxon>Viridiplantae</taxon>
        <taxon>Chlorophyta</taxon>
        <taxon>Mamiellophyceae</taxon>
        <taxon>Mamiellales</taxon>
        <taxon>Bathycoccaceae</taxon>
        <taxon>Bathycoccus</taxon>
    </lineage>
</organism>
<dbReference type="EC" id="2.3.1.181" evidence="3"/>
<sequence length="234" mass="26179">MSTTKTLSVRIFQHLVPYARAQQLQHAIHCARKNAFVPDTLLILQHPPVVTVGKRSEVGMKSIKTSEEKLRELKCDVIKSDRGGDVTYHGPGQVVVYPVIHLREKKLGARKYVEKLENVMIEVAKKYGITNARGQMKNEEDGSDMSGVWVGKKKLGAVGVKISGGVTSHGFALNSETDLEFFREHILPCGLKGMDVTSLKDLVGEEMKMERVEVEIVDAFAKEYGYTEVYTRRC</sequence>
<keyword evidence="5" id="KW-0012">Acyltransferase</keyword>
<comment type="similarity">
    <text evidence="2">Belongs to the LipB family.</text>
</comment>
<dbReference type="RefSeq" id="XP_007514020.1">
    <property type="nucleotide sequence ID" value="XM_007513958.1"/>
</dbReference>
<dbReference type="GO" id="GO:0009249">
    <property type="term" value="P:protein lipoylation"/>
    <property type="evidence" value="ECO:0007669"/>
    <property type="project" value="InterPro"/>
</dbReference>
<reference evidence="10 11" key="1">
    <citation type="submission" date="2011-10" db="EMBL/GenBank/DDBJ databases">
        <authorList>
            <person name="Genoscope - CEA"/>
        </authorList>
    </citation>
    <scope>NUCLEOTIDE SEQUENCE [LARGE SCALE GENOMIC DNA]</scope>
    <source>
        <strain evidence="10 11">RCC 1105</strain>
    </source>
</reference>
<dbReference type="NCBIfam" id="NF010925">
    <property type="entry name" value="PRK14345.1"/>
    <property type="match status" value="1"/>
</dbReference>
<dbReference type="InterPro" id="IPR045864">
    <property type="entry name" value="aa-tRNA-synth_II/BPL/LPL"/>
</dbReference>
<dbReference type="GO" id="GO:0016874">
    <property type="term" value="F:ligase activity"/>
    <property type="evidence" value="ECO:0007669"/>
    <property type="project" value="UniProtKB-KW"/>
</dbReference>
<proteinExistence type="inferred from homology"/>
<evidence type="ECO:0000256" key="4">
    <source>
        <dbReference type="ARBA" id="ARBA00022679"/>
    </source>
</evidence>
<evidence type="ECO:0000259" key="9">
    <source>
        <dbReference type="PROSITE" id="PS51733"/>
    </source>
</evidence>
<dbReference type="SUPFAM" id="SSF55681">
    <property type="entry name" value="Class II aaRS and biotin synthetases"/>
    <property type="match status" value="1"/>
</dbReference>
<dbReference type="STRING" id="41875.K8EBX9"/>
<feature type="site" description="Lowers pKa of active site Cys" evidence="8">
    <location>
        <position position="154"/>
    </location>
</feature>
<dbReference type="Pfam" id="PF21948">
    <property type="entry name" value="LplA-B_cat"/>
    <property type="match status" value="1"/>
</dbReference>
<dbReference type="GeneID" id="19016916"/>
<keyword evidence="10" id="KW-0436">Ligase</keyword>
<dbReference type="Gene3D" id="3.30.930.10">
    <property type="entry name" value="Bira Bifunctional Protein, Domain 2"/>
    <property type="match status" value="1"/>
</dbReference>
<feature type="binding site" evidence="7">
    <location>
        <begin position="82"/>
        <end position="89"/>
    </location>
    <ligand>
        <name>substrate</name>
    </ligand>
</feature>
<evidence type="ECO:0000256" key="3">
    <source>
        <dbReference type="ARBA" id="ARBA00012334"/>
    </source>
</evidence>
<name>K8EBX9_9CHLO</name>
<feature type="active site" description="Acyl-thioester intermediate" evidence="6">
    <location>
        <position position="189"/>
    </location>
</feature>
<evidence type="ECO:0000256" key="7">
    <source>
        <dbReference type="PIRSR" id="PIRSR016262-2"/>
    </source>
</evidence>
<keyword evidence="4" id="KW-0808">Transferase</keyword>
<dbReference type="CDD" id="cd16444">
    <property type="entry name" value="LipB"/>
    <property type="match status" value="1"/>
</dbReference>
<dbReference type="Proteomes" id="UP000198341">
    <property type="component" value="Chromosome 3"/>
</dbReference>
<evidence type="ECO:0000256" key="1">
    <source>
        <dbReference type="ARBA" id="ARBA00004821"/>
    </source>
</evidence>
<protein>
    <recommendedName>
        <fullName evidence="3">lipoyl(octanoyl) transferase</fullName>
        <ecNumber evidence="3">2.3.1.181</ecNumber>
    </recommendedName>
</protein>
<evidence type="ECO:0000256" key="6">
    <source>
        <dbReference type="PIRSR" id="PIRSR016262-1"/>
    </source>
</evidence>
<dbReference type="InterPro" id="IPR004143">
    <property type="entry name" value="BPL_LPL_catalytic"/>
</dbReference>
<evidence type="ECO:0000313" key="11">
    <source>
        <dbReference type="Proteomes" id="UP000198341"/>
    </source>
</evidence>
<dbReference type="eggNOG" id="KOG0325">
    <property type="taxonomic scope" value="Eukaryota"/>
</dbReference>
<dbReference type="PROSITE" id="PS01313">
    <property type="entry name" value="LIPB"/>
    <property type="match status" value="1"/>
</dbReference>
<dbReference type="NCBIfam" id="TIGR00214">
    <property type="entry name" value="lipB"/>
    <property type="match status" value="1"/>
</dbReference>
<evidence type="ECO:0000256" key="2">
    <source>
        <dbReference type="ARBA" id="ARBA00007907"/>
    </source>
</evidence>
<dbReference type="PROSITE" id="PS51733">
    <property type="entry name" value="BPL_LPL_CATALYTIC"/>
    <property type="match status" value="1"/>
</dbReference>
<evidence type="ECO:0000256" key="5">
    <source>
        <dbReference type="ARBA" id="ARBA00023315"/>
    </source>
</evidence>
<dbReference type="UniPathway" id="UPA00538">
    <property type="reaction ID" value="UER00592"/>
</dbReference>
<dbReference type="AlphaFoldDB" id="K8EBX9"/>